<reference evidence="2 3" key="1">
    <citation type="submission" date="2020-02" db="EMBL/GenBank/DDBJ databases">
        <authorList>
            <person name="Ferguson B K."/>
        </authorList>
    </citation>
    <scope>NUCLEOTIDE SEQUENCE [LARGE SCALE GENOMIC DNA]</scope>
</reference>
<sequence length="296" mass="33878">MNSLVNKKTDEYSQYSSQNMKYSDDYDIENRIKIETVDSVKKEIDLNFDGELGDQRAGRKKKEKQTPPHAAAEIEATVCVYETELDEMITLTPGNIVRATSLQLKMESDLEEAFRHLNEIAIMAVSTEFDDVFDESVQNYISLGVQSLDIQNSAEGLIQVEQFCVGTIVPINAESTFTLASVVCVINHNMKSDISSFLERLNEVSRLGHIELQAKLAAMTPEQRAQYDAEEDAKLEEMEVDRRAQWEEEEQKIYDDQIQAFIEEQKEQEKIHDDEIFAILKAEEEEDRLKAIKHAV</sequence>
<accession>A0A6H5INR7</accession>
<keyword evidence="3" id="KW-1185">Reference proteome</keyword>
<dbReference type="Proteomes" id="UP000479190">
    <property type="component" value="Unassembled WGS sequence"/>
</dbReference>
<organism evidence="2 3">
    <name type="scientific">Trichogramma brassicae</name>
    <dbReference type="NCBI Taxonomy" id="86971"/>
    <lineage>
        <taxon>Eukaryota</taxon>
        <taxon>Metazoa</taxon>
        <taxon>Ecdysozoa</taxon>
        <taxon>Arthropoda</taxon>
        <taxon>Hexapoda</taxon>
        <taxon>Insecta</taxon>
        <taxon>Pterygota</taxon>
        <taxon>Neoptera</taxon>
        <taxon>Endopterygota</taxon>
        <taxon>Hymenoptera</taxon>
        <taxon>Apocrita</taxon>
        <taxon>Proctotrupomorpha</taxon>
        <taxon>Chalcidoidea</taxon>
        <taxon>Trichogrammatidae</taxon>
        <taxon>Trichogramma</taxon>
    </lineage>
</organism>
<feature type="region of interest" description="Disordered" evidence="1">
    <location>
        <begin position="1"/>
        <end position="20"/>
    </location>
</feature>
<evidence type="ECO:0000313" key="3">
    <source>
        <dbReference type="Proteomes" id="UP000479190"/>
    </source>
</evidence>
<name>A0A6H5INR7_9HYME</name>
<dbReference type="AlphaFoldDB" id="A0A6H5INR7"/>
<dbReference type="EMBL" id="CADCXV010000813">
    <property type="protein sequence ID" value="CAB0036243.1"/>
    <property type="molecule type" value="Genomic_DNA"/>
</dbReference>
<evidence type="ECO:0000313" key="2">
    <source>
        <dbReference type="EMBL" id="CAB0036243.1"/>
    </source>
</evidence>
<evidence type="ECO:0000256" key="1">
    <source>
        <dbReference type="SAM" id="MobiDB-lite"/>
    </source>
</evidence>
<proteinExistence type="predicted"/>
<protein>
    <submittedName>
        <fullName evidence="2">Uncharacterized protein</fullName>
    </submittedName>
</protein>
<gene>
    <name evidence="2" type="ORF">TBRA_LOCUS8119</name>
</gene>